<name>A0A6J7F7H4_9ZZZZ</name>
<dbReference type="PANTHER" id="PTHR43095:SF5">
    <property type="entry name" value="XYLULOSE KINASE"/>
    <property type="match status" value="1"/>
</dbReference>
<dbReference type="PANTHER" id="PTHR43095">
    <property type="entry name" value="SUGAR KINASE"/>
    <property type="match status" value="1"/>
</dbReference>
<keyword evidence="1" id="KW-0808">Transferase</keyword>
<evidence type="ECO:0000256" key="1">
    <source>
        <dbReference type="ARBA" id="ARBA00022679"/>
    </source>
</evidence>
<dbReference type="GO" id="GO:0005975">
    <property type="term" value="P:carbohydrate metabolic process"/>
    <property type="evidence" value="ECO:0007669"/>
    <property type="project" value="InterPro"/>
</dbReference>
<organism evidence="5">
    <name type="scientific">freshwater metagenome</name>
    <dbReference type="NCBI Taxonomy" id="449393"/>
    <lineage>
        <taxon>unclassified sequences</taxon>
        <taxon>metagenomes</taxon>
        <taxon>ecological metagenomes</taxon>
    </lineage>
</organism>
<feature type="domain" description="Carbohydrate kinase FGGY C-terminal" evidence="4">
    <location>
        <begin position="228"/>
        <end position="422"/>
    </location>
</feature>
<sequence>MMAGPYLIGIDCGTQSAKVVVYDAVGAAVARGQHSLRPMSRPRHGVAVHPGDDLWESIASASRQAMAAFAGDPADIVAIGLCPIRCCKAFLRADGSLAEPVISWMDDRAYQPYVPDTAEAVYATTSSGYLAHRFTGEFKDTAANNIALQWPIDTDTWQWSNDPALYAEFGVTREMLLDLQMPGDTIGRLTAEAAAATGIPAGVPVVATANDKAVEMLGAGALGETTALVSLGTYIAAMVPGRENHTAPVNFWTNFACIPNRYLYESSGVRRGMWTLTWFLDLLGPEFAASAAGLGMSREDYIEREATGLPAGSDGLMTVLDWLAPTDKPFRKGVMLGFDARHTRGHVYRSILEAIALTMKSHVDAMCTELGIALDEIVVSGGGSHSPLFMHIFADVFGIPASRSIDGGGASLGAAICAAAAAGVYPDIETAAAHMAPTRESFDPDVDNGSMYRRMNETVYHDIRDATDAVFERSYPIFH</sequence>
<dbReference type="Pfam" id="PF00370">
    <property type="entry name" value="FGGY_N"/>
    <property type="match status" value="2"/>
</dbReference>
<protein>
    <submittedName>
        <fullName evidence="5">Unannotated protein</fullName>
    </submittedName>
</protein>
<dbReference type="InterPro" id="IPR018484">
    <property type="entry name" value="FGGY_N"/>
</dbReference>
<dbReference type="InterPro" id="IPR000577">
    <property type="entry name" value="Carb_kinase_FGGY"/>
</dbReference>
<evidence type="ECO:0000259" key="3">
    <source>
        <dbReference type="Pfam" id="PF00370"/>
    </source>
</evidence>
<accession>A0A6J7F7H4</accession>
<evidence type="ECO:0000259" key="4">
    <source>
        <dbReference type="Pfam" id="PF02782"/>
    </source>
</evidence>
<feature type="domain" description="Carbohydrate kinase FGGY N-terminal" evidence="3">
    <location>
        <begin position="6"/>
        <end position="111"/>
    </location>
</feature>
<dbReference type="EMBL" id="CAFBLP010000092">
    <property type="protein sequence ID" value="CAB4888890.1"/>
    <property type="molecule type" value="Genomic_DNA"/>
</dbReference>
<dbReference type="PIRSF" id="PIRSF000538">
    <property type="entry name" value="GlpK"/>
    <property type="match status" value="1"/>
</dbReference>
<dbReference type="Pfam" id="PF02782">
    <property type="entry name" value="FGGY_C"/>
    <property type="match status" value="1"/>
</dbReference>
<feature type="domain" description="Carbohydrate kinase FGGY N-terminal" evidence="3">
    <location>
        <begin position="123"/>
        <end position="218"/>
    </location>
</feature>
<dbReference type="SUPFAM" id="SSF53067">
    <property type="entry name" value="Actin-like ATPase domain"/>
    <property type="match status" value="2"/>
</dbReference>
<dbReference type="GO" id="GO:0016301">
    <property type="term" value="F:kinase activity"/>
    <property type="evidence" value="ECO:0007669"/>
    <property type="project" value="UniProtKB-KW"/>
</dbReference>
<evidence type="ECO:0000256" key="2">
    <source>
        <dbReference type="ARBA" id="ARBA00022777"/>
    </source>
</evidence>
<dbReference type="InterPro" id="IPR050406">
    <property type="entry name" value="FGGY_Carb_Kinase"/>
</dbReference>
<dbReference type="CDD" id="cd07779">
    <property type="entry name" value="ASKHA_NBD_FGGY_YgcE-like"/>
    <property type="match status" value="1"/>
</dbReference>
<proteinExistence type="predicted"/>
<dbReference type="InterPro" id="IPR043129">
    <property type="entry name" value="ATPase_NBD"/>
</dbReference>
<reference evidence="5" key="1">
    <citation type="submission" date="2020-05" db="EMBL/GenBank/DDBJ databases">
        <authorList>
            <person name="Chiriac C."/>
            <person name="Salcher M."/>
            <person name="Ghai R."/>
            <person name="Kavagutti S V."/>
        </authorList>
    </citation>
    <scope>NUCLEOTIDE SEQUENCE</scope>
</reference>
<dbReference type="AlphaFoldDB" id="A0A6J7F7H4"/>
<evidence type="ECO:0000313" key="5">
    <source>
        <dbReference type="EMBL" id="CAB4888890.1"/>
    </source>
</evidence>
<gene>
    <name evidence="5" type="ORF">UFOPK3376_02639</name>
</gene>
<dbReference type="Gene3D" id="3.30.420.40">
    <property type="match status" value="3"/>
</dbReference>
<dbReference type="InterPro" id="IPR018485">
    <property type="entry name" value="FGGY_C"/>
</dbReference>
<keyword evidence="2" id="KW-0418">Kinase</keyword>